<keyword evidence="4 7" id="KW-1133">Transmembrane helix</keyword>
<dbReference type="AlphaFoldDB" id="A0A074MB43"/>
<accession>A0A074MB43</accession>
<dbReference type="PANTHER" id="PTHR30250:SF31">
    <property type="entry name" value="INNER MEMBRANE PROTEIN YGHQ"/>
    <property type="match status" value="1"/>
</dbReference>
<organism evidence="8 9">
    <name type="scientific">Erythrobacter litoralis</name>
    <dbReference type="NCBI Taxonomy" id="39960"/>
    <lineage>
        <taxon>Bacteria</taxon>
        <taxon>Pseudomonadati</taxon>
        <taxon>Pseudomonadota</taxon>
        <taxon>Alphaproteobacteria</taxon>
        <taxon>Sphingomonadales</taxon>
        <taxon>Erythrobacteraceae</taxon>
        <taxon>Erythrobacter/Porphyrobacter group</taxon>
        <taxon>Erythrobacter</taxon>
    </lineage>
</organism>
<evidence type="ECO:0000256" key="7">
    <source>
        <dbReference type="SAM" id="Phobius"/>
    </source>
</evidence>
<evidence type="ECO:0000313" key="9">
    <source>
        <dbReference type="Proteomes" id="UP000027866"/>
    </source>
</evidence>
<feature type="transmembrane region" description="Helical" evidence="7">
    <location>
        <begin position="38"/>
        <end position="57"/>
    </location>
</feature>
<dbReference type="PATRIC" id="fig|39960.10.peg.699"/>
<dbReference type="PANTHER" id="PTHR30250">
    <property type="entry name" value="PST FAMILY PREDICTED COLANIC ACID TRANSPORTER"/>
    <property type="match status" value="1"/>
</dbReference>
<dbReference type="Proteomes" id="UP000027866">
    <property type="component" value="Unassembled WGS sequence"/>
</dbReference>
<evidence type="ECO:0000256" key="1">
    <source>
        <dbReference type="ARBA" id="ARBA00004651"/>
    </source>
</evidence>
<keyword evidence="3 7" id="KW-0812">Transmembrane</keyword>
<reference evidence="8 9" key="1">
    <citation type="submission" date="2014-04" db="EMBL/GenBank/DDBJ databases">
        <title>A comprehensive comparison of genomes of Erythrobacter spp. Strains.</title>
        <authorList>
            <person name="Zheng Q."/>
        </authorList>
    </citation>
    <scope>NUCLEOTIDE SEQUENCE [LARGE SCALE GENOMIC DNA]</scope>
    <source>
        <strain evidence="8 9">DSM 8509</strain>
    </source>
</reference>
<evidence type="ECO:0000256" key="5">
    <source>
        <dbReference type="ARBA" id="ARBA00023136"/>
    </source>
</evidence>
<proteinExistence type="predicted"/>
<feature type="transmembrane region" description="Helical" evidence="7">
    <location>
        <begin position="123"/>
        <end position="140"/>
    </location>
</feature>
<feature type="transmembrane region" description="Helical" evidence="7">
    <location>
        <begin position="334"/>
        <end position="355"/>
    </location>
</feature>
<name>A0A074MB43_9SPHN</name>
<feature type="transmembrane region" description="Helical" evidence="7">
    <location>
        <begin position="367"/>
        <end position="389"/>
    </location>
</feature>
<dbReference type="KEGG" id="elq:Ga0102493_111617"/>
<dbReference type="InterPro" id="IPR050833">
    <property type="entry name" value="Poly_Biosynth_Transport"/>
</dbReference>
<keyword evidence="2" id="KW-1003">Cell membrane</keyword>
<evidence type="ECO:0000313" key="8">
    <source>
        <dbReference type="EMBL" id="KEO89990.1"/>
    </source>
</evidence>
<evidence type="ECO:0000256" key="2">
    <source>
        <dbReference type="ARBA" id="ARBA00022475"/>
    </source>
</evidence>
<comment type="caution">
    <text evidence="8">The sequence shown here is derived from an EMBL/GenBank/DDBJ whole genome shotgun (WGS) entry which is preliminary data.</text>
</comment>
<feature type="region of interest" description="Disordered" evidence="6">
    <location>
        <begin position="428"/>
        <end position="456"/>
    </location>
</feature>
<dbReference type="Pfam" id="PF01943">
    <property type="entry name" value="Polysacc_synt"/>
    <property type="match status" value="1"/>
</dbReference>
<dbReference type="InterPro" id="IPR002797">
    <property type="entry name" value="Polysacc_synth"/>
</dbReference>
<feature type="transmembrane region" description="Helical" evidence="7">
    <location>
        <begin position="304"/>
        <end position="328"/>
    </location>
</feature>
<sequence>MKRLFANIGWLLGGRGFNAAMSLVYIYLATNALGIESFGHFAIIVALGQTVTGLANFQTWQFIVRWGANGRNGDGEPVMDPAKAVEATGFAIALDLLSVVMGTVVAAILVYTAPLWLPLPEDLLWVAFGYCVVSLAAIRTTPTGLLRLRFRYASATAAEAVQPAIRAGGAVLAWFLMPDVLGFILAWAAAEVAVAVALWIVAARDEPIDLSALSLTRIPARHPDAWRFVWSTNMSGTLNIAGKQVIILLVGTFGGAALAGGFRVAAQLGQALVTLAQTISKAILPELVHDEENALEIARRMANIAVIAGVIAVVTALLGGRWALATIAEEDFSAFYWAMVILSIAGAVELVGASLESLLVSAGRAGTAFLVRAVPTVLSLVLLDVAIDWNGAKGAAFAVLGASSLAVIGFYVAILNLREIRILVGETADEGSDGPGDAAARGSGSGAEPDDARPRP</sequence>
<evidence type="ECO:0008006" key="10">
    <source>
        <dbReference type="Google" id="ProtNLM"/>
    </source>
</evidence>
<gene>
    <name evidence="8" type="ORF">EH32_03100</name>
</gene>
<dbReference type="RefSeq" id="WP_051698405.1">
    <property type="nucleotide sequence ID" value="NZ_CP017057.1"/>
</dbReference>
<dbReference type="OrthoDB" id="493991at2"/>
<feature type="transmembrane region" description="Helical" evidence="7">
    <location>
        <begin position="89"/>
        <end position="111"/>
    </location>
</feature>
<keyword evidence="5 7" id="KW-0472">Membrane</keyword>
<keyword evidence="9" id="KW-1185">Reference proteome</keyword>
<dbReference type="EMBL" id="JMIX01000013">
    <property type="protein sequence ID" value="KEO89990.1"/>
    <property type="molecule type" value="Genomic_DNA"/>
</dbReference>
<evidence type="ECO:0000256" key="4">
    <source>
        <dbReference type="ARBA" id="ARBA00022989"/>
    </source>
</evidence>
<feature type="transmembrane region" description="Helical" evidence="7">
    <location>
        <begin position="181"/>
        <end position="202"/>
    </location>
</feature>
<feature type="transmembrane region" description="Helical" evidence="7">
    <location>
        <begin position="395"/>
        <end position="414"/>
    </location>
</feature>
<comment type="subcellular location">
    <subcellularLocation>
        <location evidence="1">Cell membrane</location>
        <topology evidence="1">Multi-pass membrane protein</topology>
    </subcellularLocation>
</comment>
<protein>
    <recommendedName>
        <fullName evidence="10">Polysaccharide biosynthesis protein</fullName>
    </recommendedName>
</protein>
<evidence type="ECO:0000256" key="3">
    <source>
        <dbReference type="ARBA" id="ARBA00022692"/>
    </source>
</evidence>
<evidence type="ECO:0000256" key="6">
    <source>
        <dbReference type="SAM" id="MobiDB-lite"/>
    </source>
</evidence>
<dbReference type="GO" id="GO:0005886">
    <property type="term" value="C:plasma membrane"/>
    <property type="evidence" value="ECO:0007669"/>
    <property type="project" value="UniProtKB-SubCell"/>
</dbReference>